<evidence type="ECO:0008006" key="4">
    <source>
        <dbReference type="Google" id="ProtNLM"/>
    </source>
</evidence>
<gene>
    <name evidence="3" type="ORF">ENK44_07825</name>
</gene>
<dbReference type="EMBL" id="DRQG01000072">
    <property type="protein sequence ID" value="HGY55591.1"/>
    <property type="molecule type" value="Genomic_DNA"/>
</dbReference>
<dbReference type="InterPro" id="IPR011042">
    <property type="entry name" value="6-blade_b-propeller_TolB-like"/>
</dbReference>
<evidence type="ECO:0000256" key="1">
    <source>
        <dbReference type="ARBA" id="ARBA00009820"/>
    </source>
</evidence>
<comment type="similarity">
    <text evidence="1">Belongs to the TolB family.</text>
</comment>
<sequence length="313" mass="35446">MDVKKILLLSLSLASLLFAQELFHLKSPPKQRIGTDESGFMQPRWSPDGTLIAFTSSNYKGLWVADSNGANIRQLTNEPAAGFDFRWSPASDQIATRVARYENFLRFNAVELLEINGPSKKMLTSFSRQLPGTPQWQNDGMLSYFDGQKLASIKVKDNVNKINEHTIVFIKNGYIAVYRPDKDKVVLQDPLRKGGYLNVVLSPDQKKIAFELMGGNMYVMDVTGTNVRDLGRGYRPQWSPDSKYIVYMLTEDNGHDYTASDIYVVSVYGNEKQNITGSDDRLEMNPHWSPDGKKIAYDDYRAGSIYIIELESK</sequence>
<dbReference type="SUPFAM" id="SSF82171">
    <property type="entry name" value="DPP6 N-terminal domain-like"/>
    <property type="match status" value="1"/>
</dbReference>
<feature type="signal peptide" evidence="2">
    <location>
        <begin position="1"/>
        <end position="19"/>
    </location>
</feature>
<reference evidence="3" key="1">
    <citation type="journal article" date="2020" name="mSystems">
        <title>Genome- and Community-Level Interaction Insights into Carbon Utilization and Element Cycling Functions of Hydrothermarchaeota in Hydrothermal Sediment.</title>
        <authorList>
            <person name="Zhou Z."/>
            <person name="Liu Y."/>
            <person name="Xu W."/>
            <person name="Pan J."/>
            <person name="Luo Z.H."/>
            <person name="Li M."/>
        </authorList>
    </citation>
    <scope>NUCLEOTIDE SEQUENCE [LARGE SCALE GENOMIC DNA]</scope>
    <source>
        <strain evidence="3">HyVt-577</strain>
    </source>
</reference>
<dbReference type="PANTHER" id="PTHR36842:SF1">
    <property type="entry name" value="PROTEIN TOLB"/>
    <property type="match status" value="1"/>
</dbReference>
<dbReference type="Pfam" id="PF07676">
    <property type="entry name" value="PD40"/>
    <property type="match status" value="3"/>
</dbReference>
<feature type="chain" id="PRO_5030745797" description="Dipeptidylpeptidase IV N-terminal domain-containing protein" evidence="2">
    <location>
        <begin position="20"/>
        <end position="313"/>
    </location>
</feature>
<accession>A0A7V4WVN8</accession>
<comment type="caution">
    <text evidence="3">The sequence shown here is derived from an EMBL/GenBank/DDBJ whole genome shotgun (WGS) entry which is preliminary data.</text>
</comment>
<organism evidence="3">
    <name type="scientific">Caldithrix abyssi</name>
    <dbReference type="NCBI Taxonomy" id="187145"/>
    <lineage>
        <taxon>Bacteria</taxon>
        <taxon>Pseudomonadati</taxon>
        <taxon>Calditrichota</taxon>
        <taxon>Calditrichia</taxon>
        <taxon>Calditrichales</taxon>
        <taxon>Calditrichaceae</taxon>
        <taxon>Caldithrix</taxon>
    </lineage>
</organism>
<keyword evidence="2" id="KW-0732">Signal</keyword>
<protein>
    <recommendedName>
        <fullName evidence="4">Dipeptidylpeptidase IV N-terminal domain-containing protein</fullName>
    </recommendedName>
</protein>
<dbReference type="PANTHER" id="PTHR36842">
    <property type="entry name" value="PROTEIN TOLB HOMOLOG"/>
    <property type="match status" value="1"/>
</dbReference>
<dbReference type="AlphaFoldDB" id="A0A7V4WVN8"/>
<evidence type="ECO:0000256" key="2">
    <source>
        <dbReference type="SAM" id="SignalP"/>
    </source>
</evidence>
<dbReference type="InterPro" id="IPR011659">
    <property type="entry name" value="WD40"/>
</dbReference>
<dbReference type="Gene3D" id="2.120.10.30">
    <property type="entry name" value="TolB, C-terminal domain"/>
    <property type="match status" value="2"/>
</dbReference>
<name>A0A7V4WVN8_CALAY</name>
<proteinExistence type="inferred from homology"/>
<evidence type="ECO:0000313" key="3">
    <source>
        <dbReference type="EMBL" id="HGY55591.1"/>
    </source>
</evidence>
<dbReference type="Proteomes" id="UP000885779">
    <property type="component" value="Unassembled WGS sequence"/>
</dbReference>